<gene>
    <name evidence="5" type="ORF">DBZ36_14555</name>
</gene>
<evidence type="ECO:0000256" key="1">
    <source>
        <dbReference type="ARBA" id="ARBA00023075"/>
    </source>
</evidence>
<dbReference type="InterPro" id="IPR012675">
    <property type="entry name" value="Beta-grasp_dom_sf"/>
</dbReference>
<dbReference type="SUPFAM" id="SSF63380">
    <property type="entry name" value="Riboflavin synthase domain-like"/>
    <property type="match status" value="1"/>
</dbReference>
<comment type="caution">
    <text evidence="5">The sequence shown here is derived from an EMBL/GenBank/DDBJ whole genome shotgun (WGS) entry which is preliminary data.</text>
</comment>
<evidence type="ECO:0008006" key="7">
    <source>
        <dbReference type="Google" id="ProtNLM"/>
    </source>
</evidence>
<dbReference type="GO" id="GO:0051536">
    <property type="term" value="F:iron-sulfur cluster binding"/>
    <property type="evidence" value="ECO:0007669"/>
    <property type="project" value="InterPro"/>
</dbReference>
<dbReference type="InterPro" id="IPR050415">
    <property type="entry name" value="MRET"/>
</dbReference>
<dbReference type="Gene3D" id="2.40.30.10">
    <property type="entry name" value="Translation factors"/>
    <property type="match status" value="1"/>
</dbReference>
<keyword evidence="6" id="KW-1185">Reference proteome</keyword>
<comment type="cofactor">
    <cofactor evidence="2">
        <name>[2Fe-2S] cluster</name>
        <dbReference type="ChEBI" id="CHEBI:190135"/>
    </cofactor>
</comment>
<dbReference type="PANTHER" id="PTHR47354:SF3">
    <property type="entry name" value="OXIDOREDUCTASE-RELATED"/>
    <property type="match status" value="1"/>
</dbReference>
<evidence type="ECO:0000256" key="2">
    <source>
        <dbReference type="ARBA" id="ARBA00034078"/>
    </source>
</evidence>
<dbReference type="OrthoDB" id="9806195at2"/>
<dbReference type="AlphaFoldDB" id="A0A420E871"/>
<dbReference type="InterPro" id="IPR039261">
    <property type="entry name" value="FNR_nucleotide-bd"/>
</dbReference>
<dbReference type="InterPro" id="IPR017938">
    <property type="entry name" value="Riboflavin_synthase-like_b-brl"/>
</dbReference>
<dbReference type="Gene3D" id="3.40.50.80">
    <property type="entry name" value="Nucleotide-binding domain of ferredoxin-NADP reductase (FNR) module"/>
    <property type="match status" value="1"/>
</dbReference>
<evidence type="ECO:0000259" key="4">
    <source>
        <dbReference type="PROSITE" id="PS51384"/>
    </source>
</evidence>
<dbReference type="PANTHER" id="PTHR47354">
    <property type="entry name" value="NADH OXIDOREDUCTASE HCR"/>
    <property type="match status" value="1"/>
</dbReference>
<dbReference type="Gene3D" id="3.10.20.30">
    <property type="match status" value="1"/>
</dbReference>
<dbReference type="PROSITE" id="PS51085">
    <property type="entry name" value="2FE2S_FER_2"/>
    <property type="match status" value="1"/>
</dbReference>
<keyword evidence="1" id="KW-0830">Ubiquinone</keyword>
<dbReference type="SUPFAM" id="SSF54292">
    <property type="entry name" value="2Fe-2S ferredoxin-like"/>
    <property type="match status" value="1"/>
</dbReference>
<dbReference type="PROSITE" id="PS51384">
    <property type="entry name" value="FAD_FR"/>
    <property type="match status" value="1"/>
</dbReference>
<dbReference type="InterPro" id="IPR001433">
    <property type="entry name" value="OxRdtase_FAD/NAD-bd"/>
</dbReference>
<dbReference type="GO" id="GO:0016491">
    <property type="term" value="F:oxidoreductase activity"/>
    <property type="evidence" value="ECO:0007669"/>
    <property type="project" value="InterPro"/>
</dbReference>
<dbReference type="CDD" id="cd00207">
    <property type="entry name" value="fer2"/>
    <property type="match status" value="1"/>
</dbReference>
<evidence type="ECO:0000313" key="5">
    <source>
        <dbReference type="EMBL" id="RKF15605.1"/>
    </source>
</evidence>
<organism evidence="5 6">
    <name type="scientific">Alginatibacterium sediminis</name>
    <dbReference type="NCBI Taxonomy" id="2164068"/>
    <lineage>
        <taxon>Bacteria</taxon>
        <taxon>Pseudomonadati</taxon>
        <taxon>Pseudomonadota</taxon>
        <taxon>Gammaproteobacteria</taxon>
        <taxon>Alteromonadales</taxon>
        <taxon>Alteromonadaceae</taxon>
        <taxon>Alginatibacterium</taxon>
    </lineage>
</organism>
<name>A0A420E871_9ALTE</name>
<dbReference type="InterPro" id="IPR008333">
    <property type="entry name" value="Cbr1-like_FAD-bd_dom"/>
</dbReference>
<sequence>MKLNTAVPTVKFEDDKFDLDPQLSLLDNLLHANKSIAYGCKSGVCQRCLLQISDGDIPANSQLGLSSVQKQQKLIMSCCAYPKQDICLNQAPQLAPKQIAEVIGVTQLSESILKVNLQLNCSSHSGQFIRLYRSASLARCYSLSQSPNSDNTVEMHIQLHPNGVFSQWAFERLQVGMPLAVEGPFGDCYYRKQYTNQPLLFICAQSGFAPALGIARTAIAQDHAAPITMVLIGHHMDRFYAADELAQLDTMHSNIRTYFYPEPPIELKSEWKKQSEPDKGSTLQAFVCGPKPELEIYPSLLQQQGLSSAQIHSEFFVNN</sequence>
<dbReference type="Proteomes" id="UP000286482">
    <property type="component" value="Unassembled WGS sequence"/>
</dbReference>
<dbReference type="InterPro" id="IPR036010">
    <property type="entry name" value="2Fe-2S_ferredoxin-like_sf"/>
</dbReference>
<dbReference type="InterPro" id="IPR017927">
    <property type="entry name" value="FAD-bd_FR_type"/>
</dbReference>
<feature type="domain" description="2Fe-2S ferredoxin-type" evidence="3">
    <location>
        <begin position="8"/>
        <end position="94"/>
    </location>
</feature>
<dbReference type="SUPFAM" id="SSF52343">
    <property type="entry name" value="Ferredoxin reductase-like, C-terminal NADP-linked domain"/>
    <property type="match status" value="1"/>
</dbReference>
<dbReference type="InterPro" id="IPR001041">
    <property type="entry name" value="2Fe-2S_ferredoxin-type"/>
</dbReference>
<dbReference type="Pfam" id="PF00111">
    <property type="entry name" value="Fer2"/>
    <property type="match status" value="1"/>
</dbReference>
<evidence type="ECO:0000259" key="3">
    <source>
        <dbReference type="PROSITE" id="PS51085"/>
    </source>
</evidence>
<protein>
    <recommendedName>
        <fullName evidence="7">NQR complex subunit F</fullName>
    </recommendedName>
</protein>
<proteinExistence type="predicted"/>
<evidence type="ECO:0000313" key="6">
    <source>
        <dbReference type="Proteomes" id="UP000286482"/>
    </source>
</evidence>
<dbReference type="RefSeq" id="WP_120355691.1">
    <property type="nucleotide sequence ID" value="NZ_RAQO01000008.1"/>
</dbReference>
<reference evidence="5 6" key="1">
    <citation type="submission" date="2018-09" db="EMBL/GenBank/DDBJ databases">
        <authorList>
            <person name="Wang Z."/>
        </authorList>
    </citation>
    <scope>NUCLEOTIDE SEQUENCE [LARGE SCALE GENOMIC DNA]</scope>
    <source>
        <strain evidence="5 6">ALS 81</strain>
    </source>
</reference>
<accession>A0A420E871</accession>
<dbReference type="Pfam" id="PF00970">
    <property type="entry name" value="FAD_binding_6"/>
    <property type="match status" value="1"/>
</dbReference>
<dbReference type="EMBL" id="RAQO01000008">
    <property type="protein sequence ID" value="RKF15605.1"/>
    <property type="molecule type" value="Genomic_DNA"/>
</dbReference>
<feature type="domain" description="FAD-binding FR-type" evidence="4">
    <location>
        <begin position="95"/>
        <end position="191"/>
    </location>
</feature>
<dbReference type="Pfam" id="PF00175">
    <property type="entry name" value="NAD_binding_1"/>
    <property type="match status" value="1"/>
</dbReference>